<organism evidence="1 2">
    <name type="scientific">Burkholderia cenocepacia</name>
    <dbReference type="NCBI Taxonomy" id="95486"/>
    <lineage>
        <taxon>Bacteria</taxon>
        <taxon>Pseudomonadati</taxon>
        <taxon>Pseudomonadota</taxon>
        <taxon>Betaproteobacteria</taxon>
        <taxon>Burkholderiales</taxon>
        <taxon>Burkholderiaceae</taxon>
        <taxon>Burkholderia</taxon>
        <taxon>Burkholderia cepacia complex</taxon>
    </lineage>
</organism>
<protein>
    <submittedName>
        <fullName evidence="1">Uncharacterized protein</fullName>
    </submittedName>
</protein>
<evidence type="ECO:0000313" key="2">
    <source>
        <dbReference type="Proteomes" id="UP000272140"/>
    </source>
</evidence>
<reference evidence="2" key="1">
    <citation type="submission" date="2018-11" db="EMBL/GenBank/DDBJ databases">
        <title>FDA dAtabase for Regulatory Grade micrObial Sequences (FDA-ARGOS): Supporting development and validation of Infectious Disease Dx tests.</title>
        <authorList>
            <person name="Goldberg B."/>
            <person name="Campos J."/>
            <person name="Tallon L."/>
            <person name="Sadzewicz L."/>
            <person name="Zhao X."/>
            <person name="Vavikolanu K."/>
            <person name="Mehta A."/>
            <person name="Aluvathingal J."/>
            <person name="Nadendla S."/>
            <person name="Geyer C."/>
            <person name="Nandy P."/>
            <person name="Yan Y."/>
            <person name="Sichtig H."/>
        </authorList>
    </citation>
    <scope>NUCLEOTIDE SEQUENCE [LARGE SCALE GENOMIC DNA]</scope>
    <source>
        <strain evidence="2">FDAARGOS_544</strain>
    </source>
</reference>
<dbReference type="AlphaFoldDB" id="A0A427PKV7"/>
<gene>
    <name evidence="1" type="ORF">EGT41_00660</name>
</gene>
<accession>A0A427PKV7</accession>
<evidence type="ECO:0000313" key="1">
    <source>
        <dbReference type="EMBL" id="RSC20360.1"/>
    </source>
</evidence>
<proteinExistence type="predicted"/>
<comment type="caution">
    <text evidence="1">The sequence shown here is derived from an EMBL/GenBank/DDBJ whole genome shotgun (WGS) entry which is preliminary data.</text>
</comment>
<dbReference type="Proteomes" id="UP000272140">
    <property type="component" value="Unassembled WGS sequence"/>
</dbReference>
<sequence>MMSYPQFTELAEWQIRDYRASSNPVYGNAAVAPDVAQAIARGAYHLWREVARQGFAAAERPTYEADVVRLAAVVDASLSHPS</sequence>
<dbReference type="EMBL" id="RKIO01000001">
    <property type="protein sequence ID" value="RSC20360.1"/>
    <property type="molecule type" value="Genomic_DNA"/>
</dbReference>
<name>A0A427PKV7_9BURK</name>
<dbReference type="RefSeq" id="WP_125380579.1">
    <property type="nucleotide sequence ID" value="NZ_CADEUD010000029.1"/>
</dbReference>